<evidence type="ECO:0008006" key="4">
    <source>
        <dbReference type="Google" id="ProtNLM"/>
    </source>
</evidence>
<keyword evidence="3" id="KW-1185">Reference proteome</keyword>
<dbReference type="EMBL" id="MU128959">
    <property type="protein sequence ID" value="KAF9514589.1"/>
    <property type="molecule type" value="Genomic_DNA"/>
</dbReference>
<protein>
    <recommendedName>
        <fullName evidence="4">F-box domain-containing protein</fullName>
    </recommendedName>
</protein>
<gene>
    <name evidence="2" type="ORF">BS47DRAFT_1484980</name>
</gene>
<dbReference type="InterPro" id="IPR036047">
    <property type="entry name" value="F-box-like_dom_sf"/>
</dbReference>
<dbReference type="SUPFAM" id="SSF81383">
    <property type="entry name" value="F-box domain"/>
    <property type="match status" value="1"/>
</dbReference>
<proteinExistence type="predicted"/>
<dbReference type="AlphaFoldDB" id="A0A9P6AZC6"/>
<dbReference type="Proteomes" id="UP000886523">
    <property type="component" value="Unassembled WGS sequence"/>
</dbReference>
<reference evidence="2" key="1">
    <citation type="journal article" date="2020" name="Nat. Commun.">
        <title>Large-scale genome sequencing of mycorrhizal fungi provides insights into the early evolution of symbiotic traits.</title>
        <authorList>
            <person name="Miyauchi S."/>
            <person name="Kiss E."/>
            <person name="Kuo A."/>
            <person name="Drula E."/>
            <person name="Kohler A."/>
            <person name="Sanchez-Garcia M."/>
            <person name="Morin E."/>
            <person name="Andreopoulos B."/>
            <person name="Barry K.W."/>
            <person name="Bonito G."/>
            <person name="Buee M."/>
            <person name="Carver A."/>
            <person name="Chen C."/>
            <person name="Cichocki N."/>
            <person name="Clum A."/>
            <person name="Culley D."/>
            <person name="Crous P.W."/>
            <person name="Fauchery L."/>
            <person name="Girlanda M."/>
            <person name="Hayes R.D."/>
            <person name="Keri Z."/>
            <person name="LaButti K."/>
            <person name="Lipzen A."/>
            <person name="Lombard V."/>
            <person name="Magnuson J."/>
            <person name="Maillard F."/>
            <person name="Murat C."/>
            <person name="Nolan M."/>
            <person name="Ohm R.A."/>
            <person name="Pangilinan J."/>
            <person name="Pereira M.F."/>
            <person name="Perotto S."/>
            <person name="Peter M."/>
            <person name="Pfister S."/>
            <person name="Riley R."/>
            <person name="Sitrit Y."/>
            <person name="Stielow J.B."/>
            <person name="Szollosi G."/>
            <person name="Zifcakova L."/>
            <person name="Stursova M."/>
            <person name="Spatafora J.W."/>
            <person name="Tedersoo L."/>
            <person name="Vaario L.M."/>
            <person name="Yamada A."/>
            <person name="Yan M."/>
            <person name="Wang P."/>
            <person name="Xu J."/>
            <person name="Bruns T."/>
            <person name="Baldrian P."/>
            <person name="Vilgalys R."/>
            <person name="Dunand C."/>
            <person name="Henrissat B."/>
            <person name="Grigoriev I.V."/>
            <person name="Hibbett D."/>
            <person name="Nagy L.G."/>
            <person name="Martin F.M."/>
        </authorList>
    </citation>
    <scope>NUCLEOTIDE SEQUENCE</scope>
    <source>
        <strain evidence="2">UP504</strain>
    </source>
</reference>
<dbReference type="OrthoDB" id="2322499at2759"/>
<evidence type="ECO:0000313" key="3">
    <source>
        <dbReference type="Proteomes" id="UP000886523"/>
    </source>
</evidence>
<feature type="region of interest" description="Disordered" evidence="1">
    <location>
        <begin position="44"/>
        <end position="101"/>
    </location>
</feature>
<sequence length="136" mass="15028">MRIVALLAFVGEWMRLKDKAPAIPVLFLDKVMYSSLIETFDGTQSPDNSIGKSLPHLHKVTTPSTSMGRVGGKGAASTRRRKTSTKKSPNQKPTHRSFGQPATINDLPVETLLEICSYMKPMDAVHITRTNPFFVS</sequence>
<accession>A0A9P6AZC6</accession>
<name>A0A9P6AZC6_9AGAM</name>
<evidence type="ECO:0000256" key="1">
    <source>
        <dbReference type="SAM" id="MobiDB-lite"/>
    </source>
</evidence>
<comment type="caution">
    <text evidence="2">The sequence shown here is derived from an EMBL/GenBank/DDBJ whole genome shotgun (WGS) entry which is preliminary data.</text>
</comment>
<organism evidence="2 3">
    <name type="scientific">Hydnum rufescens UP504</name>
    <dbReference type="NCBI Taxonomy" id="1448309"/>
    <lineage>
        <taxon>Eukaryota</taxon>
        <taxon>Fungi</taxon>
        <taxon>Dikarya</taxon>
        <taxon>Basidiomycota</taxon>
        <taxon>Agaricomycotina</taxon>
        <taxon>Agaricomycetes</taxon>
        <taxon>Cantharellales</taxon>
        <taxon>Hydnaceae</taxon>
        <taxon>Hydnum</taxon>
    </lineage>
</organism>
<evidence type="ECO:0000313" key="2">
    <source>
        <dbReference type="EMBL" id="KAF9514589.1"/>
    </source>
</evidence>